<dbReference type="PANTHER" id="PTHR12137:SF54">
    <property type="entry name" value="CARBOHYDRATE SULFOTRANSFERASE"/>
    <property type="match status" value="1"/>
</dbReference>
<dbReference type="AlphaFoldDB" id="A0AAE0SK38"/>
<dbReference type="EC" id="2.8.2.-" evidence="9"/>
<accession>A0AAE0SK38</accession>
<keyword evidence="3 9" id="KW-0808">Transferase</keyword>
<evidence type="ECO:0000256" key="7">
    <source>
        <dbReference type="ARBA" id="ARBA00023136"/>
    </source>
</evidence>
<dbReference type="GO" id="GO:0000139">
    <property type="term" value="C:Golgi membrane"/>
    <property type="evidence" value="ECO:0007669"/>
    <property type="project" value="UniProtKB-SubCell"/>
</dbReference>
<evidence type="ECO:0000256" key="5">
    <source>
        <dbReference type="ARBA" id="ARBA00022989"/>
    </source>
</evidence>
<comment type="similarity">
    <text evidence="2 9">Belongs to the sulfotransferase 2 family.</text>
</comment>
<comment type="caution">
    <text evidence="10">The sequence shown here is derived from an EMBL/GenBank/DDBJ whole genome shotgun (WGS) entry which is preliminary data.</text>
</comment>
<evidence type="ECO:0000256" key="2">
    <source>
        <dbReference type="ARBA" id="ARBA00006339"/>
    </source>
</evidence>
<dbReference type="Proteomes" id="UP001195483">
    <property type="component" value="Unassembled WGS sequence"/>
</dbReference>
<dbReference type="InterPro" id="IPR005331">
    <property type="entry name" value="Sulfotransferase"/>
</dbReference>
<evidence type="ECO:0000256" key="9">
    <source>
        <dbReference type="RuleBase" id="RU364020"/>
    </source>
</evidence>
<keyword evidence="7" id="KW-0472">Membrane</keyword>
<protein>
    <recommendedName>
        <fullName evidence="9">Carbohydrate sulfotransferase</fullName>
        <ecNumber evidence="9">2.8.2.-</ecNumber>
    </recommendedName>
</protein>
<sequence>MATKINNGIKYVPFDNRKSLQSLATKNVGRTISPNTTVGKIMHSRLGTARDHCLVAIKNVGLSTYLLHGYALTYPPKNMVYCITPKVGCTFWKRIFRFLNKDYVGEPKNPFDITRMFSHFGPINHMEKIDLTPGNITILARNFTFTFVRDPYARLWSAYVDKFLLPDFWVAFGKNIVAQNRPNATQKSLKCGHDVSFREFLQHILNRIKLGRRVSSHYLPIHQLCSPCHIHFDAIGKLETFKQDVDYILRRLGLSFLMENYTFQTHEEDEIVTLIDYNFWLEKRLPEECFDPVTIAERLWKALQLKGYLDETETFPEDSMKHLNKPETIRQELKDRVFKSLYARRSPDRHWMTRRKWLVEGYKPVSNFVLKELLEVFQYDFEMFGYQKKPADIFEGRYL</sequence>
<evidence type="ECO:0000313" key="10">
    <source>
        <dbReference type="EMBL" id="KAK3593178.1"/>
    </source>
</evidence>
<evidence type="ECO:0000256" key="4">
    <source>
        <dbReference type="ARBA" id="ARBA00022692"/>
    </source>
</evidence>
<dbReference type="EMBL" id="JAEAOA010002313">
    <property type="protein sequence ID" value="KAK3593178.1"/>
    <property type="molecule type" value="Genomic_DNA"/>
</dbReference>
<evidence type="ECO:0000256" key="6">
    <source>
        <dbReference type="ARBA" id="ARBA00023034"/>
    </source>
</evidence>
<keyword evidence="4" id="KW-0812">Transmembrane</keyword>
<dbReference type="InterPro" id="IPR018011">
    <property type="entry name" value="Carb_sulfotrans_8-10"/>
</dbReference>
<evidence type="ECO:0000256" key="1">
    <source>
        <dbReference type="ARBA" id="ARBA00004323"/>
    </source>
</evidence>
<keyword evidence="8 9" id="KW-0325">Glycoprotein</keyword>
<reference evidence="10" key="3">
    <citation type="submission" date="2023-05" db="EMBL/GenBank/DDBJ databases">
        <authorList>
            <person name="Smith C.H."/>
        </authorList>
    </citation>
    <scope>NUCLEOTIDE SEQUENCE</scope>
    <source>
        <strain evidence="10">CHS0354</strain>
        <tissue evidence="10">Mantle</tissue>
    </source>
</reference>
<keyword evidence="9" id="KW-0119">Carbohydrate metabolism</keyword>
<evidence type="ECO:0000256" key="8">
    <source>
        <dbReference type="ARBA" id="ARBA00023180"/>
    </source>
</evidence>
<dbReference type="GO" id="GO:0008146">
    <property type="term" value="F:sulfotransferase activity"/>
    <property type="evidence" value="ECO:0007669"/>
    <property type="project" value="InterPro"/>
</dbReference>
<comment type="subcellular location">
    <subcellularLocation>
        <location evidence="1 9">Golgi apparatus membrane</location>
        <topology evidence="1 9">Single-pass type II membrane protein</topology>
    </subcellularLocation>
</comment>
<keyword evidence="5" id="KW-1133">Transmembrane helix</keyword>
<evidence type="ECO:0000313" key="11">
    <source>
        <dbReference type="Proteomes" id="UP001195483"/>
    </source>
</evidence>
<keyword evidence="9" id="KW-0735">Signal-anchor</keyword>
<name>A0AAE0SK38_9BIVA</name>
<proteinExistence type="inferred from homology"/>
<keyword evidence="11" id="KW-1185">Reference proteome</keyword>
<keyword evidence="6 9" id="KW-0333">Golgi apparatus</keyword>
<dbReference type="PANTHER" id="PTHR12137">
    <property type="entry name" value="CARBOHYDRATE SULFOTRANSFERASE"/>
    <property type="match status" value="1"/>
</dbReference>
<dbReference type="GO" id="GO:0016051">
    <property type="term" value="P:carbohydrate biosynthetic process"/>
    <property type="evidence" value="ECO:0007669"/>
    <property type="project" value="InterPro"/>
</dbReference>
<dbReference type="Pfam" id="PF03567">
    <property type="entry name" value="Sulfotransfer_2"/>
    <property type="match status" value="1"/>
</dbReference>
<evidence type="ECO:0000256" key="3">
    <source>
        <dbReference type="ARBA" id="ARBA00022679"/>
    </source>
</evidence>
<reference evidence="10" key="2">
    <citation type="journal article" date="2021" name="Genome Biol. Evol.">
        <title>Developing a high-quality reference genome for a parasitic bivalve with doubly uniparental inheritance (Bivalvia: Unionida).</title>
        <authorList>
            <person name="Smith C.H."/>
        </authorList>
    </citation>
    <scope>NUCLEOTIDE SEQUENCE</scope>
    <source>
        <strain evidence="10">CHS0354</strain>
        <tissue evidence="10">Mantle</tissue>
    </source>
</reference>
<reference evidence="10" key="1">
    <citation type="journal article" date="2021" name="Genome Biol. Evol.">
        <title>A High-Quality Reference Genome for a Parasitic Bivalve with Doubly Uniparental Inheritance (Bivalvia: Unionida).</title>
        <authorList>
            <person name="Smith C.H."/>
        </authorList>
    </citation>
    <scope>NUCLEOTIDE SEQUENCE</scope>
    <source>
        <strain evidence="10">CHS0354</strain>
    </source>
</reference>
<gene>
    <name evidence="10" type="ORF">CHS0354_039664</name>
</gene>
<organism evidence="10 11">
    <name type="scientific">Potamilus streckersoni</name>
    <dbReference type="NCBI Taxonomy" id="2493646"/>
    <lineage>
        <taxon>Eukaryota</taxon>
        <taxon>Metazoa</taxon>
        <taxon>Spiralia</taxon>
        <taxon>Lophotrochozoa</taxon>
        <taxon>Mollusca</taxon>
        <taxon>Bivalvia</taxon>
        <taxon>Autobranchia</taxon>
        <taxon>Heteroconchia</taxon>
        <taxon>Palaeoheterodonta</taxon>
        <taxon>Unionida</taxon>
        <taxon>Unionoidea</taxon>
        <taxon>Unionidae</taxon>
        <taxon>Ambleminae</taxon>
        <taxon>Lampsilini</taxon>
        <taxon>Potamilus</taxon>
    </lineage>
</organism>